<dbReference type="Proteomes" id="UP001632037">
    <property type="component" value="Unassembled WGS sequence"/>
</dbReference>
<comment type="caution">
    <text evidence="2">The sequence shown here is derived from an EMBL/GenBank/DDBJ whole genome shotgun (WGS) entry which is preliminary data.</text>
</comment>
<dbReference type="EMBL" id="JBIMZQ010000053">
    <property type="protein sequence ID" value="KAL3658565.1"/>
    <property type="molecule type" value="Genomic_DNA"/>
</dbReference>
<name>A0ABD3EXB3_9STRA</name>
<organism evidence="2 3">
    <name type="scientific">Phytophthora oleae</name>
    <dbReference type="NCBI Taxonomy" id="2107226"/>
    <lineage>
        <taxon>Eukaryota</taxon>
        <taxon>Sar</taxon>
        <taxon>Stramenopiles</taxon>
        <taxon>Oomycota</taxon>
        <taxon>Peronosporomycetes</taxon>
        <taxon>Peronosporales</taxon>
        <taxon>Peronosporaceae</taxon>
        <taxon>Phytophthora</taxon>
    </lineage>
</organism>
<protein>
    <submittedName>
        <fullName evidence="2">Uncharacterized protein</fullName>
    </submittedName>
</protein>
<feature type="region of interest" description="Disordered" evidence="1">
    <location>
        <begin position="48"/>
        <end position="83"/>
    </location>
</feature>
<evidence type="ECO:0000256" key="1">
    <source>
        <dbReference type="SAM" id="MobiDB-lite"/>
    </source>
</evidence>
<evidence type="ECO:0000313" key="2">
    <source>
        <dbReference type="EMBL" id="KAL3658565.1"/>
    </source>
</evidence>
<reference evidence="2 3" key="1">
    <citation type="submission" date="2024-09" db="EMBL/GenBank/DDBJ databases">
        <title>Genome sequencing and assembly of Phytophthora oleae, isolate VK10A, causative agent of rot of olive drupes.</title>
        <authorList>
            <person name="Conti Taguali S."/>
            <person name="Riolo M."/>
            <person name="La Spada F."/>
            <person name="Cacciola S.O."/>
            <person name="Dionisio G."/>
        </authorList>
    </citation>
    <scope>NUCLEOTIDE SEQUENCE [LARGE SCALE GENOMIC DNA]</scope>
    <source>
        <strain evidence="2 3">VK10A</strain>
    </source>
</reference>
<sequence>MLAIFDDIPTSASLLMQCGYRSKVCTNVRATKIDGSLHKLCEFHRRKANANQQRLHQRQREQRVKRRRTEEATEEQPMKKTFVMDPIPYTSTIPISSEKHYPAGFFSDELASSTLDVELLELLLFDTQPPVQKLPPNSPVSVDTVVV</sequence>
<proteinExistence type="predicted"/>
<dbReference type="AlphaFoldDB" id="A0ABD3EXB3"/>
<accession>A0ABD3EXB3</accession>
<evidence type="ECO:0000313" key="3">
    <source>
        <dbReference type="Proteomes" id="UP001632037"/>
    </source>
</evidence>
<gene>
    <name evidence="2" type="ORF">V7S43_016449</name>
</gene>
<keyword evidence="3" id="KW-1185">Reference proteome</keyword>